<name>U4LIK1_PYROM</name>
<dbReference type="PANTHER" id="PTHR42053:SF1">
    <property type="match status" value="1"/>
</dbReference>
<proteinExistence type="predicted"/>
<evidence type="ECO:0000313" key="2">
    <source>
        <dbReference type="EMBL" id="CCX12169.1"/>
    </source>
</evidence>
<feature type="compositionally biased region" description="Low complexity" evidence="1">
    <location>
        <begin position="131"/>
        <end position="151"/>
    </location>
</feature>
<dbReference type="PANTHER" id="PTHR42053">
    <property type="match status" value="1"/>
</dbReference>
<dbReference type="AlphaFoldDB" id="U4LIK1"/>
<protein>
    <submittedName>
        <fullName evidence="2">Uncharacterized protein</fullName>
    </submittedName>
</protein>
<accession>U4LIK1</accession>
<organism evidence="2 3">
    <name type="scientific">Pyronema omphalodes (strain CBS 100304)</name>
    <name type="common">Pyronema confluens</name>
    <dbReference type="NCBI Taxonomy" id="1076935"/>
    <lineage>
        <taxon>Eukaryota</taxon>
        <taxon>Fungi</taxon>
        <taxon>Dikarya</taxon>
        <taxon>Ascomycota</taxon>
        <taxon>Pezizomycotina</taxon>
        <taxon>Pezizomycetes</taxon>
        <taxon>Pezizales</taxon>
        <taxon>Pyronemataceae</taxon>
        <taxon>Pyronema</taxon>
    </lineage>
</organism>
<keyword evidence="3" id="KW-1185">Reference proteome</keyword>
<dbReference type="STRING" id="1076935.U4LIK1"/>
<gene>
    <name evidence="2" type="ORF">PCON_11763</name>
</gene>
<dbReference type="OrthoDB" id="5405654at2759"/>
<feature type="region of interest" description="Disordered" evidence="1">
    <location>
        <begin position="1"/>
        <end position="33"/>
    </location>
</feature>
<dbReference type="Proteomes" id="UP000018144">
    <property type="component" value="Unassembled WGS sequence"/>
</dbReference>
<reference evidence="2 3" key="1">
    <citation type="journal article" date="2013" name="PLoS Genet.">
        <title>The genome and development-dependent transcriptomes of Pyronema confluens: a window into fungal evolution.</title>
        <authorList>
            <person name="Traeger S."/>
            <person name="Altegoer F."/>
            <person name="Freitag M."/>
            <person name="Gabaldon T."/>
            <person name="Kempken F."/>
            <person name="Kumar A."/>
            <person name="Marcet-Houben M."/>
            <person name="Poggeler S."/>
            <person name="Stajich J.E."/>
            <person name="Nowrousian M."/>
        </authorList>
    </citation>
    <scope>NUCLEOTIDE SEQUENCE [LARGE SCALE GENOMIC DNA]</scope>
    <source>
        <strain evidence="3">CBS 100304</strain>
        <tissue evidence="2">Vegetative mycelium</tissue>
    </source>
</reference>
<evidence type="ECO:0000313" key="3">
    <source>
        <dbReference type="Proteomes" id="UP000018144"/>
    </source>
</evidence>
<evidence type="ECO:0000256" key="1">
    <source>
        <dbReference type="SAM" id="MobiDB-lite"/>
    </source>
</evidence>
<feature type="region of interest" description="Disordered" evidence="1">
    <location>
        <begin position="111"/>
        <end position="180"/>
    </location>
</feature>
<dbReference type="OMA" id="TPMSATY"/>
<sequence length="209" mass="22106">MPARPSPLITKGHGFVLGSGNKSPFSPLPSELPRTPVIGQFDALRSRDEVMKTPITPPTAYTEFLKNTINSPAIASPTSHSLPYTPATLSAGTSYRSHHGYYTPATPYPAPLSAPMGGRRSARSGLPPSPTSAGSSTNSSPSTESPRSGGTRRCPVDDDDEADDSGSDHEQLASDGRVTVKQVVTTTVTYSTPRMSLMPAPKGKRRRIS</sequence>
<dbReference type="EMBL" id="HF935680">
    <property type="protein sequence ID" value="CCX12169.1"/>
    <property type="molecule type" value="Genomic_DNA"/>
</dbReference>